<feature type="domain" description="Hyphally-regulated cell wall protein N-terminal" evidence="6">
    <location>
        <begin position="30"/>
        <end position="316"/>
    </location>
</feature>
<organism evidence="7 8">
    <name type="scientific">Saccharomyces cerevisiae (strain AWRI1631)</name>
    <name type="common">Baker's yeast</name>
    <dbReference type="NCBI Taxonomy" id="545124"/>
    <lineage>
        <taxon>Eukaryota</taxon>
        <taxon>Fungi</taxon>
        <taxon>Dikarya</taxon>
        <taxon>Ascomycota</taxon>
        <taxon>Saccharomycotina</taxon>
        <taxon>Saccharomycetes</taxon>
        <taxon>Saccharomycetales</taxon>
        <taxon>Saccharomycetaceae</taxon>
        <taxon>Saccharomyces</taxon>
    </lineage>
</organism>
<reference evidence="7 8" key="1">
    <citation type="journal article" date="2008" name="FEMS Yeast Res.">
        <title>Comparative genome analysis of a Saccharomyces cerevisiae wine strain.</title>
        <authorList>
            <person name="Borneman A.R."/>
            <person name="Forgan A.H."/>
            <person name="Pretorius I.S."/>
            <person name="Chambers P.J."/>
        </authorList>
    </citation>
    <scope>NUCLEOTIDE SEQUENCE [LARGE SCALE GENOMIC DNA]</scope>
    <source>
        <strain evidence="7 8">AWRI1631</strain>
    </source>
</reference>
<keyword evidence="4" id="KW-0325">Glycoprotein</keyword>
<evidence type="ECO:0000259" key="6">
    <source>
        <dbReference type="Pfam" id="PF11765"/>
    </source>
</evidence>
<keyword evidence="2" id="KW-0964">Secreted</keyword>
<proteinExistence type="predicted"/>
<dbReference type="AlphaFoldDB" id="B5VU05"/>
<dbReference type="InterPro" id="IPR021031">
    <property type="entry name" value="Hyphal-reg_cell_wall_N"/>
</dbReference>
<evidence type="ECO:0000256" key="1">
    <source>
        <dbReference type="ARBA" id="ARBA00004613"/>
    </source>
</evidence>
<protein>
    <submittedName>
        <fullName evidence="7">YIL169Cp-like protein</fullName>
    </submittedName>
</protein>
<sequence>MSSITSSASSASATASNSLSSSDGTIYLPSTTISGDLTLTGSVIATEAVEIAAGGKLTLLDGDKYVFSADLIVHGDLSVEKSKPTYPGTEFDITGENFDVSGTFNAEEPAASSASTYSFTPGSFINSGGISLSLSASPKGEVTFSPYSNSGTFTLSNSNINGGSVSGLQRRAESAGSVNNGEINLDNGSTYVIVEPVSGSGTINIISDNLYLHHPDTFTGQTVVFKGEGVLAVDPTESNSTPIPVIGYTGKNQIAITADVTSLSYESTTGVLTATQGNSQFSFAIGTGYSSSGFNVSEGTFAGANAYYLNYGGAIASSATSSSTPATSGLFSSTSVTGSTLVTSSRTAISGSATSVSGSSLKASSGTSVTTESNSVTVPVTTTSSAISVYTTTLTYVSVTSTVLVSCSETTDSNGNVHTITTSIPCPSTTATITTCDETGCHVTTSSGSIPTETVSSKSYTTTTVTYCDNNGCNTKTVTSECPEETSATTAPPRTYTTTTLTHCDDNGCNTKTVTSEAPEATTTTVSPKTYTTATVTQCDKNGCNTKTVSSEVAKQTSEIGASPKTYTTATVTQCDGNGCKTKTVTSEAPKETSSEISSSKPCTTATVTNCDENGCKVSVVTSEASNASPIATFASSKPYTTSTVIQCDKNGCNTKTITSQVLEATSVISAPSAAPKSYVAGNSETVKATSLTTAISGASSAISIVPKSGSSISLTTGHKTSTGIITQSEAIAAGLNTHTFNALLGLFVLAFFN</sequence>
<gene>
    <name evidence="7" type="ORF">AWRI1631_11110010</name>
</gene>
<evidence type="ECO:0000256" key="4">
    <source>
        <dbReference type="ARBA" id="ARBA00023180"/>
    </source>
</evidence>
<accession>B5VU05</accession>
<evidence type="ECO:0000313" key="8">
    <source>
        <dbReference type="Proteomes" id="UP000008988"/>
    </source>
</evidence>
<keyword evidence="3" id="KW-0732">Signal</keyword>
<dbReference type="Pfam" id="PF11765">
    <property type="entry name" value="Hyphal_reg_CWP"/>
    <property type="match status" value="1"/>
</dbReference>
<feature type="region of interest" description="Disordered" evidence="5">
    <location>
        <begin position="1"/>
        <end position="21"/>
    </location>
</feature>
<name>B5VU05_YEAS6</name>
<evidence type="ECO:0000256" key="2">
    <source>
        <dbReference type="ARBA" id="ARBA00022525"/>
    </source>
</evidence>
<evidence type="ECO:0000256" key="5">
    <source>
        <dbReference type="SAM" id="MobiDB-lite"/>
    </source>
</evidence>
<comment type="subcellular location">
    <subcellularLocation>
        <location evidence="1">Secreted</location>
    </subcellularLocation>
</comment>
<feature type="region of interest" description="Disordered" evidence="5">
    <location>
        <begin position="351"/>
        <end position="371"/>
    </location>
</feature>
<dbReference type="EMBL" id="ABSV01002471">
    <property type="protein sequence ID" value="EDZ68589.1"/>
    <property type="molecule type" value="Genomic_DNA"/>
</dbReference>
<dbReference type="GO" id="GO:0005576">
    <property type="term" value="C:extracellular region"/>
    <property type="evidence" value="ECO:0007669"/>
    <property type="project" value="UniProtKB-SubCell"/>
</dbReference>
<comment type="caution">
    <text evidence="7">The sequence shown here is derived from an EMBL/GenBank/DDBJ whole genome shotgun (WGS) entry which is preliminary data.</text>
</comment>
<dbReference type="GO" id="GO:0009277">
    <property type="term" value="C:fungal-type cell wall"/>
    <property type="evidence" value="ECO:0007669"/>
    <property type="project" value="UniProtKB-ARBA"/>
</dbReference>
<dbReference type="Proteomes" id="UP000008988">
    <property type="component" value="Unassembled WGS sequence"/>
</dbReference>
<dbReference type="OrthoDB" id="4069261at2759"/>
<evidence type="ECO:0000256" key="3">
    <source>
        <dbReference type="ARBA" id="ARBA00022729"/>
    </source>
</evidence>
<feature type="compositionally biased region" description="Polar residues" evidence="5">
    <location>
        <begin position="595"/>
        <end position="604"/>
    </location>
</feature>
<evidence type="ECO:0000313" key="7">
    <source>
        <dbReference type="EMBL" id="EDZ68589.1"/>
    </source>
</evidence>
<feature type="region of interest" description="Disordered" evidence="5">
    <location>
        <begin position="583"/>
        <end position="604"/>
    </location>
</feature>